<feature type="compositionally biased region" description="Basic residues" evidence="5">
    <location>
        <begin position="418"/>
        <end position="442"/>
    </location>
</feature>
<dbReference type="RefSeq" id="XP_052744492.1">
    <property type="nucleotide sequence ID" value="XM_052888532.1"/>
</dbReference>
<feature type="compositionally biased region" description="Low complexity" evidence="5">
    <location>
        <begin position="579"/>
        <end position="602"/>
    </location>
</feature>
<dbReference type="InterPro" id="IPR007133">
    <property type="entry name" value="RNA_pol_II-assoc_Paf1"/>
</dbReference>
<feature type="compositionally biased region" description="Low complexity" evidence="5">
    <location>
        <begin position="536"/>
        <end position="566"/>
    </location>
</feature>
<evidence type="ECO:0000256" key="5">
    <source>
        <dbReference type="SAM" id="MobiDB-lite"/>
    </source>
</evidence>
<feature type="region of interest" description="Disordered" evidence="5">
    <location>
        <begin position="364"/>
        <end position="602"/>
    </location>
</feature>
<gene>
    <name evidence="7" type="primary">LOC112053185</name>
</gene>
<evidence type="ECO:0000313" key="7">
    <source>
        <dbReference type="RefSeq" id="XP_052744492.1"/>
    </source>
</evidence>
<comment type="similarity">
    <text evidence="2">Belongs to the PAF1 family.</text>
</comment>
<evidence type="ECO:0000256" key="4">
    <source>
        <dbReference type="ARBA" id="ARBA00023242"/>
    </source>
</evidence>
<feature type="compositionally biased region" description="Basic and acidic residues" evidence="5">
    <location>
        <begin position="390"/>
        <end position="400"/>
    </location>
</feature>
<keyword evidence="6" id="KW-1185">Reference proteome</keyword>
<dbReference type="Proteomes" id="UP001652582">
    <property type="component" value="Chromosome 23"/>
</dbReference>
<name>A0ABM3LZM1_BICAN</name>
<dbReference type="GeneID" id="112053185"/>
<sequence>MPPTVQTNDPEREKRPQRTGERRSELVTRVKYCNTLPDIPFDLKFITYPFPSTRFIQYNPTSLEKNYRYEVLTEHDLGVHIDLINRDIYQGDGNAILDPADEKLLEDDVLTPQDSKRSRHHAKSVSWLRRSEYISTEQTRFQPQSMEKVEAKVGYNVKKIFSEETLYMDRDSQIKAIEKTFDDNKIPVEKHYSKPGVTPVEVMPVFPDFDMWKYPCAQVIFDSDPAPSDKNIAGQIEAMSQAMIRGVMDESGEQFVAYCLPTEDTIQKRRRDIAEGIPYMDEDTYEYKMAREYNWNVKSKASKGYEENYFLVVRNHCIYYNELETRVRLSKRRARAGVAAQALTRLVVTHRPLGAAEHRMLRLREKQLEPPQEDEEEEEPDEEEDEEDKQEQNGEKERSRSRSKSGSKSPQGSEKSKGSNRSRSRSRSKSKSKSKSKSRSRSRSGSGSRKSRSRSGSAHSGSARSGSARSRSRSGSARSRSGSRSSRASSKSKGSRASSASGRGSRASSKGSNKGSKQSSKASSRASSRASRRSSRASSRASSKASGSKASGSKASSRASSRRNSGSGSGSERSRSRSRSGSKQGSRSGSASSASSKHSGSD</sequence>
<feature type="compositionally biased region" description="Acidic residues" evidence="5">
    <location>
        <begin position="371"/>
        <end position="389"/>
    </location>
</feature>
<feature type="compositionally biased region" description="Low complexity" evidence="5">
    <location>
        <begin position="443"/>
        <end position="529"/>
    </location>
</feature>
<proteinExistence type="inferred from homology"/>
<dbReference type="Pfam" id="PF03985">
    <property type="entry name" value="Paf1"/>
    <property type="match status" value="1"/>
</dbReference>
<dbReference type="PANTHER" id="PTHR23188:SF12">
    <property type="entry name" value="RNA POLYMERASE II-ASSOCIATED FACTOR 1 HOMOLOG"/>
    <property type="match status" value="1"/>
</dbReference>
<evidence type="ECO:0000256" key="2">
    <source>
        <dbReference type="ARBA" id="ARBA00007560"/>
    </source>
</evidence>
<feature type="region of interest" description="Disordered" evidence="5">
    <location>
        <begin position="1"/>
        <end position="23"/>
    </location>
</feature>
<dbReference type="PANTHER" id="PTHR23188">
    <property type="entry name" value="RNA POLYMERASE II-ASSOCIATED FACTOR 1 HOMOLOG"/>
    <property type="match status" value="1"/>
</dbReference>
<accession>A0ABM3LZM1</accession>
<protein>
    <recommendedName>
        <fullName evidence="3">RNA polymerase II-associated factor 1 homolog</fullName>
    </recommendedName>
</protein>
<organism evidence="6 7">
    <name type="scientific">Bicyclus anynana</name>
    <name type="common">Squinting bush brown butterfly</name>
    <dbReference type="NCBI Taxonomy" id="110368"/>
    <lineage>
        <taxon>Eukaryota</taxon>
        <taxon>Metazoa</taxon>
        <taxon>Ecdysozoa</taxon>
        <taxon>Arthropoda</taxon>
        <taxon>Hexapoda</taxon>
        <taxon>Insecta</taxon>
        <taxon>Pterygota</taxon>
        <taxon>Neoptera</taxon>
        <taxon>Endopterygota</taxon>
        <taxon>Lepidoptera</taxon>
        <taxon>Glossata</taxon>
        <taxon>Ditrysia</taxon>
        <taxon>Papilionoidea</taxon>
        <taxon>Nymphalidae</taxon>
        <taxon>Satyrinae</taxon>
        <taxon>Satyrini</taxon>
        <taxon>Mycalesina</taxon>
        <taxon>Bicyclus</taxon>
    </lineage>
</organism>
<comment type="subcellular location">
    <subcellularLocation>
        <location evidence="1">Nucleus</location>
    </subcellularLocation>
</comment>
<reference evidence="7" key="1">
    <citation type="submission" date="2025-08" db="UniProtKB">
        <authorList>
            <consortium name="RefSeq"/>
        </authorList>
    </citation>
    <scope>IDENTIFICATION</scope>
</reference>
<feature type="compositionally biased region" description="Basic and acidic residues" evidence="5">
    <location>
        <begin position="9"/>
        <end position="23"/>
    </location>
</feature>
<evidence type="ECO:0000313" key="6">
    <source>
        <dbReference type="Proteomes" id="UP001652582"/>
    </source>
</evidence>
<evidence type="ECO:0000256" key="3">
    <source>
        <dbReference type="ARBA" id="ARBA00020462"/>
    </source>
</evidence>
<evidence type="ECO:0000256" key="1">
    <source>
        <dbReference type="ARBA" id="ARBA00004123"/>
    </source>
</evidence>
<keyword evidence="4" id="KW-0539">Nucleus</keyword>